<accession>A0ACB9S4K5</accession>
<keyword evidence="2" id="KW-1185">Reference proteome</keyword>
<protein>
    <submittedName>
        <fullName evidence="1">Uncharacterized protein</fullName>
    </submittedName>
</protein>
<comment type="caution">
    <text evidence="1">The sequence shown here is derived from an EMBL/GenBank/DDBJ whole genome shotgun (WGS) entry which is preliminary data.</text>
</comment>
<proteinExistence type="predicted"/>
<dbReference type="EMBL" id="CM042882">
    <property type="protein sequence ID" value="KAI4383092.1"/>
    <property type="molecule type" value="Genomic_DNA"/>
</dbReference>
<gene>
    <name evidence="1" type="ORF">MLD38_008970</name>
</gene>
<organism evidence="1 2">
    <name type="scientific">Melastoma candidum</name>
    <dbReference type="NCBI Taxonomy" id="119954"/>
    <lineage>
        <taxon>Eukaryota</taxon>
        <taxon>Viridiplantae</taxon>
        <taxon>Streptophyta</taxon>
        <taxon>Embryophyta</taxon>
        <taxon>Tracheophyta</taxon>
        <taxon>Spermatophyta</taxon>
        <taxon>Magnoliopsida</taxon>
        <taxon>eudicotyledons</taxon>
        <taxon>Gunneridae</taxon>
        <taxon>Pentapetalae</taxon>
        <taxon>rosids</taxon>
        <taxon>malvids</taxon>
        <taxon>Myrtales</taxon>
        <taxon>Melastomataceae</taxon>
        <taxon>Melastomatoideae</taxon>
        <taxon>Melastomateae</taxon>
        <taxon>Melastoma</taxon>
    </lineage>
</organism>
<evidence type="ECO:0000313" key="2">
    <source>
        <dbReference type="Proteomes" id="UP001057402"/>
    </source>
</evidence>
<name>A0ACB9S4K5_9MYRT</name>
<dbReference type="Proteomes" id="UP001057402">
    <property type="component" value="Chromosome 3"/>
</dbReference>
<reference evidence="2" key="1">
    <citation type="journal article" date="2023" name="Front. Plant Sci.">
        <title>Chromosomal-level genome assembly of Melastoma candidum provides insights into trichome evolution.</title>
        <authorList>
            <person name="Zhong Y."/>
            <person name="Wu W."/>
            <person name="Sun C."/>
            <person name="Zou P."/>
            <person name="Liu Y."/>
            <person name="Dai S."/>
            <person name="Zhou R."/>
        </authorList>
    </citation>
    <scope>NUCLEOTIDE SEQUENCE [LARGE SCALE GENOMIC DNA]</scope>
</reference>
<sequence>MKVEPDASIFIISSQHDVGCYIYQYEVLLQCLWELHAEWGLFFREGMPAYELFHLVQLYPSCQLLIQVQWFGDGIWKLSPSPWHPSTILILDSSMGSVTKTGVSSLIHR</sequence>
<evidence type="ECO:0000313" key="1">
    <source>
        <dbReference type="EMBL" id="KAI4383092.1"/>
    </source>
</evidence>